<gene>
    <name evidence="1" type="primary">Sras_1</name>
    <name evidence="1" type="ORF">GWK47_053735</name>
</gene>
<reference evidence="1" key="1">
    <citation type="submission" date="2020-07" db="EMBL/GenBank/DDBJ databases">
        <title>The High-quality genome of the commercially important snow crab, Chionoecetes opilio.</title>
        <authorList>
            <person name="Jeong J.-H."/>
            <person name="Ryu S."/>
        </authorList>
    </citation>
    <scope>NUCLEOTIDE SEQUENCE</scope>
    <source>
        <strain evidence="1">MADBK_172401_WGS</strain>
        <tissue evidence="1">Digestive gland</tissue>
    </source>
</reference>
<dbReference type="InterPro" id="IPR039731">
    <property type="entry name" value="Rce1"/>
</dbReference>
<dbReference type="AlphaFoldDB" id="A0A8J4YAE8"/>
<dbReference type="GO" id="GO:0004222">
    <property type="term" value="F:metalloendopeptidase activity"/>
    <property type="evidence" value="ECO:0007669"/>
    <property type="project" value="InterPro"/>
</dbReference>
<dbReference type="Proteomes" id="UP000770661">
    <property type="component" value="Unassembled WGS sequence"/>
</dbReference>
<dbReference type="PANTHER" id="PTHR13046:SF0">
    <property type="entry name" value="CAAX PRENYL PROTEASE 2"/>
    <property type="match status" value="1"/>
</dbReference>
<keyword evidence="1" id="KW-0378">Hydrolase</keyword>
<evidence type="ECO:0000313" key="1">
    <source>
        <dbReference type="EMBL" id="KAG0717785.1"/>
    </source>
</evidence>
<keyword evidence="1" id="KW-0645">Protease</keyword>
<proteinExistence type="predicted"/>
<dbReference type="PANTHER" id="PTHR13046">
    <property type="entry name" value="PROTEASE U48 CAAX PRENYL PROTEASE RCE1"/>
    <property type="match status" value="1"/>
</dbReference>
<organism evidence="1 2">
    <name type="scientific">Chionoecetes opilio</name>
    <name type="common">Atlantic snow crab</name>
    <name type="synonym">Cancer opilio</name>
    <dbReference type="NCBI Taxonomy" id="41210"/>
    <lineage>
        <taxon>Eukaryota</taxon>
        <taxon>Metazoa</taxon>
        <taxon>Ecdysozoa</taxon>
        <taxon>Arthropoda</taxon>
        <taxon>Crustacea</taxon>
        <taxon>Multicrustacea</taxon>
        <taxon>Malacostraca</taxon>
        <taxon>Eumalacostraca</taxon>
        <taxon>Eucarida</taxon>
        <taxon>Decapoda</taxon>
        <taxon>Pleocyemata</taxon>
        <taxon>Brachyura</taxon>
        <taxon>Eubrachyura</taxon>
        <taxon>Majoidea</taxon>
        <taxon>Majidae</taxon>
        <taxon>Chionoecetes</taxon>
    </lineage>
</organism>
<dbReference type="EMBL" id="JACEEZ010017083">
    <property type="protein sequence ID" value="KAG0717785.1"/>
    <property type="molecule type" value="Genomic_DNA"/>
</dbReference>
<accession>A0A8J4YAE8</accession>
<keyword evidence="2" id="KW-1185">Reference proteome</keyword>
<dbReference type="GO" id="GO:0071586">
    <property type="term" value="P:CAAX-box protein processing"/>
    <property type="evidence" value="ECO:0007669"/>
    <property type="project" value="InterPro"/>
</dbReference>
<name>A0A8J4YAE8_CHIOP</name>
<dbReference type="OrthoDB" id="271604at2759"/>
<dbReference type="GO" id="GO:0005789">
    <property type="term" value="C:endoplasmic reticulum membrane"/>
    <property type="evidence" value="ECO:0007669"/>
    <property type="project" value="InterPro"/>
</dbReference>
<protein>
    <submittedName>
        <fullName evidence="1">CAAX prenyl protease 2</fullName>
    </submittedName>
</protein>
<comment type="caution">
    <text evidence="1">The sequence shown here is derived from an EMBL/GenBank/DDBJ whole genome shotgun (WGS) entry which is preliminary data.</text>
</comment>
<sequence length="70" mass="7908">MLKQGHFLPLFAVHAFCNHIGVPEVKDMLRAPSPLRTKLMACHVLGLVTWYFLLYPLTEPSLYSNASLPL</sequence>
<evidence type="ECO:0000313" key="2">
    <source>
        <dbReference type="Proteomes" id="UP000770661"/>
    </source>
</evidence>